<dbReference type="Proteomes" id="UP000092207">
    <property type="component" value="Unassembled WGS sequence"/>
</dbReference>
<evidence type="ECO:0000313" key="3">
    <source>
        <dbReference type="Proteomes" id="UP000092207"/>
    </source>
</evidence>
<sequence length="155" mass="16782">MTSVQPNWLTPQAYARLHQELATLQDLCDGNTFGDATEENAAAVQRAWRLRMQRIHDLLAHAVVGEDPPDDGVAEPGMVLTVRYNDTGDVETFLLGARGAEYADVEVYSTHSPLGSAIAGARPGEQRTYVLPGGGRLTVTLLDAVPYGAYRARTN</sequence>
<dbReference type="Pfam" id="PF01272">
    <property type="entry name" value="GreA_GreB"/>
    <property type="match status" value="1"/>
</dbReference>
<dbReference type="Gene3D" id="3.10.50.30">
    <property type="entry name" value="Transcription elongation factor, GreA/GreB, C-terminal domain"/>
    <property type="match status" value="1"/>
</dbReference>
<reference evidence="2 3" key="1">
    <citation type="submission" date="2016-06" db="EMBL/GenBank/DDBJ databases">
        <authorList>
            <person name="Kjaerup R.B."/>
            <person name="Dalgaard T.S."/>
            <person name="Juul-Madsen H.R."/>
        </authorList>
    </citation>
    <scope>NUCLEOTIDE SEQUENCE [LARGE SCALE GENOMIC DNA]</scope>
    <source>
        <strain evidence="2 3">E2838</strain>
    </source>
</reference>
<comment type="caution">
    <text evidence="2">The sequence shown here is derived from an EMBL/GenBank/DDBJ whole genome shotgun (WGS) entry which is preliminary data.</text>
</comment>
<dbReference type="InterPro" id="IPR001437">
    <property type="entry name" value="Tscrpt_elong_fac_GreA/B_C"/>
</dbReference>
<dbReference type="SUPFAM" id="SSF54534">
    <property type="entry name" value="FKBP-like"/>
    <property type="match status" value="1"/>
</dbReference>
<dbReference type="EMBL" id="LZJY01000272">
    <property type="protein sequence ID" value="OBH97766.1"/>
    <property type="molecule type" value="Genomic_DNA"/>
</dbReference>
<evidence type="ECO:0000259" key="1">
    <source>
        <dbReference type="Pfam" id="PF01272"/>
    </source>
</evidence>
<organism evidence="2 3">
    <name type="scientific">Mycobacterium scrofulaceum</name>
    <dbReference type="NCBI Taxonomy" id="1783"/>
    <lineage>
        <taxon>Bacteria</taxon>
        <taxon>Bacillati</taxon>
        <taxon>Actinomycetota</taxon>
        <taxon>Actinomycetes</taxon>
        <taxon>Mycobacteriales</taxon>
        <taxon>Mycobacteriaceae</taxon>
        <taxon>Mycobacterium</taxon>
    </lineage>
</organism>
<proteinExistence type="predicted"/>
<dbReference type="GO" id="GO:0003677">
    <property type="term" value="F:DNA binding"/>
    <property type="evidence" value="ECO:0007669"/>
    <property type="project" value="InterPro"/>
</dbReference>
<gene>
    <name evidence="2" type="ORF">A5679_20390</name>
</gene>
<evidence type="ECO:0000313" key="2">
    <source>
        <dbReference type="EMBL" id="OBH97766.1"/>
    </source>
</evidence>
<dbReference type="PIRSF" id="PIRSF006092">
    <property type="entry name" value="GreA_GreB"/>
    <property type="match status" value="1"/>
</dbReference>
<dbReference type="InterPro" id="IPR036953">
    <property type="entry name" value="GreA/GreB_C_sf"/>
</dbReference>
<dbReference type="GO" id="GO:0003746">
    <property type="term" value="F:translation elongation factor activity"/>
    <property type="evidence" value="ECO:0007669"/>
    <property type="project" value="UniProtKB-KW"/>
</dbReference>
<dbReference type="AlphaFoldDB" id="A0A1A2VAM9"/>
<dbReference type="GO" id="GO:0032784">
    <property type="term" value="P:regulation of DNA-templated transcription elongation"/>
    <property type="evidence" value="ECO:0007669"/>
    <property type="project" value="InterPro"/>
</dbReference>
<feature type="domain" description="Transcription elongation factor GreA/GreB C-terminal" evidence="1">
    <location>
        <begin position="71"/>
        <end position="143"/>
    </location>
</feature>
<keyword evidence="2" id="KW-0251">Elongation factor</keyword>
<dbReference type="RefSeq" id="WP_067307433.1">
    <property type="nucleotide sequence ID" value="NZ_LZJY01000272.1"/>
</dbReference>
<dbReference type="InterPro" id="IPR023459">
    <property type="entry name" value="Tscrpt_elong_fac_GreA/B_fam"/>
</dbReference>
<keyword evidence="2" id="KW-0648">Protein biosynthesis</keyword>
<name>A0A1A2VAM9_MYCSC</name>
<accession>A0A1A2VAM9</accession>
<protein>
    <submittedName>
        <fullName evidence="2">Transcription elongation factor GreAB</fullName>
    </submittedName>
</protein>
<dbReference type="GO" id="GO:0070063">
    <property type="term" value="F:RNA polymerase binding"/>
    <property type="evidence" value="ECO:0007669"/>
    <property type="project" value="InterPro"/>
</dbReference>